<organism evidence="8">
    <name type="scientific">candidate division WOR-3 bacterium</name>
    <dbReference type="NCBI Taxonomy" id="2052148"/>
    <lineage>
        <taxon>Bacteria</taxon>
        <taxon>Bacteria division WOR-3</taxon>
    </lineage>
</organism>
<feature type="domain" description="Pseudouridine synthase II N-terminal" evidence="6">
    <location>
        <begin position="23"/>
        <end position="171"/>
    </location>
</feature>
<dbReference type="AlphaFoldDB" id="A0A7C0XBX6"/>
<dbReference type="NCBIfam" id="TIGR00431">
    <property type="entry name" value="TruB"/>
    <property type="match status" value="1"/>
</dbReference>
<dbReference type="SUPFAM" id="SSF55120">
    <property type="entry name" value="Pseudouridine synthase"/>
    <property type="match status" value="1"/>
</dbReference>
<dbReference type="Proteomes" id="UP000885931">
    <property type="component" value="Unassembled WGS sequence"/>
</dbReference>
<evidence type="ECO:0000256" key="1">
    <source>
        <dbReference type="ARBA" id="ARBA00000385"/>
    </source>
</evidence>
<dbReference type="EC" id="5.4.99.25" evidence="5"/>
<keyword evidence="3 5" id="KW-0819">tRNA processing</keyword>
<dbReference type="GO" id="GO:0160148">
    <property type="term" value="F:tRNA pseudouridine(55) synthase activity"/>
    <property type="evidence" value="ECO:0007669"/>
    <property type="project" value="UniProtKB-EC"/>
</dbReference>
<feature type="domain" description="tRNA pseudouridine synthase II TruB subfamily 1 C-terminal" evidence="7">
    <location>
        <begin position="228"/>
        <end position="289"/>
    </location>
</feature>
<dbReference type="Pfam" id="PF09157">
    <property type="entry name" value="TruB-C_2"/>
    <property type="match status" value="1"/>
</dbReference>
<dbReference type="CDD" id="cd21152">
    <property type="entry name" value="PUA_TruB_bacterial"/>
    <property type="match status" value="1"/>
</dbReference>
<dbReference type="SUPFAM" id="SSF88697">
    <property type="entry name" value="PUA domain-like"/>
    <property type="match status" value="1"/>
</dbReference>
<dbReference type="GO" id="GO:0003723">
    <property type="term" value="F:RNA binding"/>
    <property type="evidence" value="ECO:0007669"/>
    <property type="project" value="InterPro"/>
</dbReference>
<dbReference type="InterPro" id="IPR002501">
    <property type="entry name" value="PsdUridine_synth_N"/>
</dbReference>
<comment type="similarity">
    <text evidence="2 5">Belongs to the pseudouridine synthase TruB family. Type 1 subfamily.</text>
</comment>
<comment type="catalytic activity">
    <reaction evidence="1 5">
        <text>uridine(55) in tRNA = pseudouridine(55) in tRNA</text>
        <dbReference type="Rhea" id="RHEA:42532"/>
        <dbReference type="Rhea" id="RHEA-COMP:10101"/>
        <dbReference type="Rhea" id="RHEA-COMP:10102"/>
        <dbReference type="ChEBI" id="CHEBI:65314"/>
        <dbReference type="ChEBI" id="CHEBI:65315"/>
        <dbReference type="EC" id="5.4.99.25"/>
    </reaction>
</comment>
<evidence type="ECO:0000256" key="2">
    <source>
        <dbReference type="ARBA" id="ARBA00005642"/>
    </source>
</evidence>
<evidence type="ECO:0000256" key="5">
    <source>
        <dbReference type="HAMAP-Rule" id="MF_01080"/>
    </source>
</evidence>
<dbReference type="InterPro" id="IPR020103">
    <property type="entry name" value="PsdUridine_synth_cat_dom_sf"/>
</dbReference>
<dbReference type="InterPro" id="IPR015947">
    <property type="entry name" value="PUA-like_sf"/>
</dbReference>
<dbReference type="PROSITE" id="PS50890">
    <property type="entry name" value="PUA"/>
    <property type="match status" value="1"/>
</dbReference>
<dbReference type="InterPro" id="IPR036974">
    <property type="entry name" value="PUA_sf"/>
</dbReference>
<dbReference type="GO" id="GO:0031119">
    <property type="term" value="P:tRNA pseudouridine synthesis"/>
    <property type="evidence" value="ECO:0007669"/>
    <property type="project" value="UniProtKB-UniRule"/>
</dbReference>
<dbReference type="PANTHER" id="PTHR13767">
    <property type="entry name" value="TRNA-PSEUDOURIDINE SYNTHASE"/>
    <property type="match status" value="1"/>
</dbReference>
<gene>
    <name evidence="5 8" type="primary">truB</name>
    <name evidence="8" type="ORF">ENG67_06755</name>
</gene>
<dbReference type="Gene3D" id="2.30.130.10">
    <property type="entry name" value="PUA domain"/>
    <property type="match status" value="1"/>
</dbReference>
<comment type="caution">
    <text evidence="8">The sequence shown here is derived from an EMBL/GenBank/DDBJ whole genome shotgun (WGS) entry which is preliminary data.</text>
</comment>
<dbReference type="InterPro" id="IPR015240">
    <property type="entry name" value="tRNA_sdUridine_synth_fam1_C"/>
</dbReference>
<reference evidence="8" key="1">
    <citation type="journal article" date="2020" name="mSystems">
        <title>Genome- and Community-Level Interaction Insights into Carbon Utilization and Element Cycling Functions of Hydrothermarchaeota in Hydrothermal Sediment.</title>
        <authorList>
            <person name="Zhou Z."/>
            <person name="Liu Y."/>
            <person name="Xu W."/>
            <person name="Pan J."/>
            <person name="Luo Z.H."/>
            <person name="Li M."/>
        </authorList>
    </citation>
    <scope>NUCLEOTIDE SEQUENCE [LARGE SCALE GENOMIC DNA]</scope>
    <source>
        <strain evidence="8">HyVt-237</strain>
    </source>
</reference>
<comment type="function">
    <text evidence="5">Responsible for synthesis of pseudouridine from uracil-55 in the psi GC loop of transfer RNAs.</text>
</comment>
<sequence length="291" mass="32526">MDGFLNLNKPKGITSFTAVEEVRRRLKEKKAGHAGNLDPNATGVLVIGLGKATRFLPYITDVEKEYIATIKLGVLTDTLDASGEVMDKKEVPPVDRAQLEEVLRHFIGEIEQTPPAYSAVKIEGKRLYELAREGVLVNPKPKKVTIYEIELLNLGEDEFRIRAVVSKGTYIRSLARDIAARLGTYGIVKDLVRTRIGHFTLEEAVDLDDPGLEKKVIPPDKGLLHMGEVVLKEKAAWYFRNGNRVGVSGILSRSKNVRSFEYVRVYDESGDFIGVGFMKWDGLYPKRVIPA</sequence>
<protein>
    <recommendedName>
        <fullName evidence="5">tRNA pseudouridine synthase B</fullName>
        <ecNumber evidence="5">5.4.99.25</ecNumber>
    </recommendedName>
    <alternativeName>
        <fullName evidence="5">tRNA pseudouridine(55) synthase</fullName>
        <shortName evidence="5">Psi55 synthase</shortName>
    </alternativeName>
    <alternativeName>
        <fullName evidence="5">tRNA pseudouridylate synthase</fullName>
    </alternativeName>
    <alternativeName>
        <fullName evidence="5">tRNA-uridine isomerase</fullName>
    </alternativeName>
</protein>
<evidence type="ECO:0000313" key="8">
    <source>
        <dbReference type="EMBL" id="HDM90887.1"/>
    </source>
</evidence>
<proteinExistence type="inferred from homology"/>
<evidence type="ECO:0000256" key="4">
    <source>
        <dbReference type="ARBA" id="ARBA00023235"/>
    </source>
</evidence>
<dbReference type="GO" id="GO:1990481">
    <property type="term" value="P:mRNA pseudouridine synthesis"/>
    <property type="evidence" value="ECO:0007669"/>
    <property type="project" value="TreeGrafter"/>
</dbReference>
<evidence type="ECO:0000256" key="3">
    <source>
        <dbReference type="ARBA" id="ARBA00022694"/>
    </source>
</evidence>
<dbReference type="CDD" id="cd02573">
    <property type="entry name" value="PseudoU_synth_EcTruB"/>
    <property type="match status" value="1"/>
</dbReference>
<evidence type="ECO:0000259" key="6">
    <source>
        <dbReference type="Pfam" id="PF01509"/>
    </source>
</evidence>
<dbReference type="PANTHER" id="PTHR13767:SF2">
    <property type="entry name" value="PSEUDOURIDYLATE SYNTHASE TRUB1"/>
    <property type="match status" value="1"/>
</dbReference>
<keyword evidence="4 5" id="KW-0413">Isomerase</keyword>
<dbReference type="InterPro" id="IPR014780">
    <property type="entry name" value="tRNA_psdUridine_synth_TruB"/>
</dbReference>
<evidence type="ECO:0000259" key="7">
    <source>
        <dbReference type="Pfam" id="PF09157"/>
    </source>
</evidence>
<name>A0A7C0XBX6_UNCW3</name>
<accession>A0A7C0XBX6</accession>
<dbReference type="Gene3D" id="3.30.2350.10">
    <property type="entry name" value="Pseudouridine synthase"/>
    <property type="match status" value="1"/>
</dbReference>
<feature type="active site" description="Nucleophile" evidence="5">
    <location>
        <position position="38"/>
    </location>
</feature>
<dbReference type="Pfam" id="PF01509">
    <property type="entry name" value="TruB_N"/>
    <property type="match status" value="1"/>
</dbReference>
<dbReference type="HAMAP" id="MF_01080">
    <property type="entry name" value="TruB_bact"/>
    <property type="match status" value="1"/>
</dbReference>
<dbReference type="EMBL" id="DRBW01000248">
    <property type="protein sequence ID" value="HDM90887.1"/>
    <property type="molecule type" value="Genomic_DNA"/>
</dbReference>